<name>A0A1H9QBH7_9BACI</name>
<dbReference type="AlphaFoldDB" id="A0A1H9QBH7"/>
<dbReference type="STRING" id="531814.SAMN04487944_106118"/>
<dbReference type="Pfam" id="PF08241">
    <property type="entry name" value="Methyltransf_11"/>
    <property type="match status" value="1"/>
</dbReference>
<gene>
    <name evidence="2" type="ORF">SAMN04487944_106118</name>
</gene>
<dbReference type="GO" id="GO:0008757">
    <property type="term" value="F:S-adenosylmethionine-dependent methyltransferase activity"/>
    <property type="evidence" value="ECO:0007669"/>
    <property type="project" value="InterPro"/>
</dbReference>
<dbReference type="Proteomes" id="UP000199687">
    <property type="component" value="Unassembled WGS sequence"/>
</dbReference>
<keyword evidence="2" id="KW-0489">Methyltransferase</keyword>
<dbReference type="PANTHER" id="PTHR43861:SF1">
    <property type="entry name" value="TRANS-ACONITATE 2-METHYLTRANSFERASE"/>
    <property type="match status" value="1"/>
</dbReference>
<keyword evidence="3" id="KW-1185">Reference proteome</keyword>
<proteinExistence type="predicted"/>
<dbReference type="RefSeq" id="WP_089740357.1">
    <property type="nucleotide sequence ID" value="NZ_FOGL01000006.1"/>
</dbReference>
<evidence type="ECO:0000259" key="1">
    <source>
        <dbReference type="Pfam" id="PF08241"/>
    </source>
</evidence>
<dbReference type="InterPro" id="IPR029063">
    <property type="entry name" value="SAM-dependent_MTases_sf"/>
</dbReference>
<evidence type="ECO:0000313" key="3">
    <source>
        <dbReference type="Proteomes" id="UP000199687"/>
    </source>
</evidence>
<accession>A0A1H9QBH7</accession>
<dbReference type="GO" id="GO:0032259">
    <property type="term" value="P:methylation"/>
    <property type="evidence" value="ECO:0007669"/>
    <property type="project" value="UniProtKB-KW"/>
</dbReference>
<keyword evidence="2" id="KW-0808">Transferase</keyword>
<dbReference type="InterPro" id="IPR013216">
    <property type="entry name" value="Methyltransf_11"/>
</dbReference>
<dbReference type="PANTHER" id="PTHR43861">
    <property type="entry name" value="TRANS-ACONITATE 2-METHYLTRANSFERASE-RELATED"/>
    <property type="match status" value="1"/>
</dbReference>
<keyword evidence="2" id="KW-0830">Ubiquinone</keyword>
<reference evidence="2 3" key="1">
    <citation type="submission" date="2016-10" db="EMBL/GenBank/DDBJ databases">
        <authorList>
            <person name="de Groot N.N."/>
        </authorList>
    </citation>
    <scope>NUCLEOTIDE SEQUENCE [LARGE SCALE GENOMIC DNA]</scope>
    <source>
        <strain evidence="2 3">CGMCC 1.7727</strain>
    </source>
</reference>
<dbReference type="EMBL" id="FOGL01000006">
    <property type="protein sequence ID" value="SER57787.1"/>
    <property type="molecule type" value="Genomic_DNA"/>
</dbReference>
<feature type="domain" description="Methyltransferase type 11" evidence="1">
    <location>
        <begin position="38"/>
        <end position="127"/>
    </location>
</feature>
<dbReference type="CDD" id="cd02440">
    <property type="entry name" value="AdoMet_MTases"/>
    <property type="match status" value="1"/>
</dbReference>
<protein>
    <submittedName>
        <fullName evidence="2">Ubiquinone/menaquinone biosynthesis C-methylase UbiE</fullName>
    </submittedName>
</protein>
<dbReference type="OrthoDB" id="9760689at2"/>
<evidence type="ECO:0000313" key="2">
    <source>
        <dbReference type="EMBL" id="SER57787.1"/>
    </source>
</evidence>
<dbReference type="Gene3D" id="3.40.50.150">
    <property type="entry name" value="Vaccinia Virus protein VP39"/>
    <property type="match status" value="1"/>
</dbReference>
<dbReference type="SUPFAM" id="SSF53335">
    <property type="entry name" value="S-adenosyl-L-methionine-dependent methyltransferases"/>
    <property type="match status" value="1"/>
</dbReference>
<organism evidence="2 3">
    <name type="scientific">Gracilibacillus ureilyticus</name>
    <dbReference type="NCBI Taxonomy" id="531814"/>
    <lineage>
        <taxon>Bacteria</taxon>
        <taxon>Bacillati</taxon>
        <taxon>Bacillota</taxon>
        <taxon>Bacilli</taxon>
        <taxon>Bacillales</taxon>
        <taxon>Bacillaceae</taxon>
        <taxon>Gracilibacillus</taxon>
    </lineage>
</organism>
<sequence>MKKDLWNANLYDQQHAFVSEFGGDIIEILAPKSSEKILDIGCGTGDLANQLTERGVEVIGIDQSENMIDQANAKYPHIDFRVADILQMNFDRDFDAVFSNATLHWVKQPEVAISNIYSALKPDGRFVAEFGGKGNIHLIADQLKKQFNISEDSELFPWYFPTIGEYSSLMENAGFRVVFAQHFDRPTPLEGEDGLRKWIEMFASHLFNQTSEKEKDQILVNIESNLKEQMYIDGKWIADYKRIRVIGIKETSR</sequence>